<dbReference type="PANTHER" id="PTHR47074:SF48">
    <property type="entry name" value="POLYNUCLEOTIDYL TRANSFERASE, RIBONUCLEASE H-LIKE SUPERFAMILY PROTEIN"/>
    <property type="match status" value="1"/>
</dbReference>
<evidence type="ECO:0000259" key="2">
    <source>
        <dbReference type="Pfam" id="PF13966"/>
    </source>
</evidence>
<reference evidence="3" key="2">
    <citation type="journal article" date="2024" name="Plant">
        <title>Genomic evolution and insights into agronomic trait innovations of Sesamum species.</title>
        <authorList>
            <person name="Miao H."/>
            <person name="Wang L."/>
            <person name="Qu L."/>
            <person name="Liu H."/>
            <person name="Sun Y."/>
            <person name="Le M."/>
            <person name="Wang Q."/>
            <person name="Wei S."/>
            <person name="Zheng Y."/>
            <person name="Lin W."/>
            <person name="Duan Y."/>
            <person name="Cao H."/>
            <person name="Xiong S."/>
            <person name="Wang X."/>
            <person name="Wei L."/>
            <person name="Li C."/>
            <person name="Ma Q."/>
            <person name="Ju M."/>
            <person name="Zhao R."/>
            <person name="Li G."/>
            <person name="Mu C."/>
            <person name="Tian Q."/>
            <person name="Mei H."/>
            <person name="Zhang T."/>
            <person name="Gao T."/>
            <person name="Zhang H."/>
        </authorList>
    </citation>
    <scope>NUCLEOTIDE SEQUENCE</scope>
    <source>
        <strain evidence="3">KEN1</strain>
    </source>
</reference>
<dbReference type="InterPro" id="IPR026960">
    <property type="entry name" value="RVT-Znf"/>
</dbReference>
<dbReference type="InterPro" id="IPR036397">
    <property type="entry name" value="RNaseH_sf"/>
</dbReference>
<protein>
    <recommendedName>
        <fullName evidence="4">Reverse transcriptase zinc-binding domain-containing protein</fullName>
    </recommendedName>
</protein>
<evidence type="ECO:0000259" key="1">
    <source>
        <dbReference type="Pfam" id="PF13456"/>
    </source>
</evidence>
<dbReference type="Pfam" id="PF13966">
    <property type="entry name" value="zf-RVT"/>
    <property type="match status" value="1"/>
</dbReference>
<proteinExistence type="predicted"/>
<name>A0AAW2XWW5_9LAMI</name>
<feature type="domain" description="RNase H type-1" evidence="1">
    <location>
        <begin position="199"/>
        <end position="321"/>
    </location>
</feature>
<organism evidence="3">
    <name type="scientific">Sesamum latifolium</name>
    <dbReference type="NCBI Taxonomy" id="2727402"/>
    <lineage>
        <taxon>Eukaryota</taxon>
        <taxon>Viridiplantae</taxon>
        <taxon>Streptophyta</taxon>
        <taxon>Embryophyta</taxon>
        <taxon>Tracheophyta</taxon>
        <taxon>Spermatophyta</taxon>
        <taxon>Magnoliopsida</taxon>
        <taxon>eudicotyledons</taxon>
        <taxon>Gunneridae</taxon>
        <taxon>Pentapetalae</taxon>
        <taxon>asterids</taxon>
        <taxon>lamiids</taxon>
        <taxon>Lamiales</taxon>
        <taxon>Pedaliaceae</taxon>
        <taxon>Sesamum</taxon>
    </lineage>
</organism>
<dbReference type="GO" id="GO:0004523">
    <property type="term" value="F:RNA-DNA hybrid ribonuclease activity"/>
    <property type="evidence" value="ECO:0007669"/>
    <property type="project" value="InterPro"/>
</dbReference>
<dbReference type="EMBL" id="JACGWN010000003">
    <property type="protein sequence ID" value="KAL0456240.1"/>
    <property type="molecule type" value="Genomic_DNA"/>
</dbReference>
<dbReference type="Gene3D" id="3.30.420.10">
    <property type="entry name" value="Ribonuclease H-like superfamily/Ribonuclease H"/>
    <property type="match status" value="1"/>
</dbReference>
<dbReference type="SUPFAM" id="SSF53098">
    <property type="entry name" value="Ribonuclease H-like"/>
    <property type="match status" value="1"/>
</dbReference>
<dbReference type="CDD" id="cd06222">
    <property type="entry name" value="RNase_H_like"/>
    <property type="match status" value="1"/>
</dbReference>
<dbReference type="InterPro" id="IPR012337">
    <property type="entry name" value="RNaseH-like_sf"/>
</dbReference>
<dbReference type="Pfam" id="PF13456">
    <property type="entry name" value="RVT_3"/>
    <property type="match status" value="1"/>
</dbReference>
<accession>A0AAW2XWW5</accession>
<reference evidence="3" key="1">
    <citation type="submission" date="2020-06" db="EMBL/GenBank/DDBJ databases">
        <authorList>
            <person name="Li T."/>
            <person name="Hu X."/>
            <person name="Zhang T."/>
            <person name="Song X."/>
            <person name="Zhang H."/>
            <person name="Dai N."/>
            <person name="Sheng W."/>
            <person name="Hou X."/>
            <person name="Wei L."/>
        </authorList>
    </citation>
    <scope>NUCLEOTIDE SEQUENCE</scope>
    <source>
        <strain evidence="3">KEN1</strain>
        <tissue evidence="3">Leaf</tissue>
    </source>
</reference>
<dbReference type="PANTHER" id="PTHR47074">
    <property type="entry name" value="BNAC02G40300D PROTEIN"/>
    <property type="match status" value="1"/>
</dbReference>
<comment type="caution">
    <text evidence="3">The sequence shown here is derived from an EMBL/GenBank/DDBJ whole genome shotgun (WGS) entry which is preliminary data.</text>
</comment>
<evidence type="ECO:0008006" key="4">
    <source>
        <dbReference type="Google" id="ProtNLM"/>
    </source>
</evidence>
<sequence>MFTVRSAYHIACSLEDCPGSSTLGLSDHGWWRKVWQSKLPNKIKVFIWQVCLNALPTSVNLSKRVRDFSGGCLQCQCKEEDSIHFLFHCTYARQVWGLSHLSSVLSSCLVPDVCRWMQSVLSQLDDREFSSFLCLCWYLWWSRNCKLMEGACFKPWQVVSFAAHYLNSFLTQSCCSNSSSGPSAQVCWQAPPLGFIKLNFDGATFDRGNAMGVGVVARDVSGQCVAWLSRCLCWTGNGELAEAWAAREAVLLALRRGWRSVMVEGDCENLIRKLYARNRDLSPVGPIVTDVLHLSNHFQSCSFLLVKHSSNVVAHFFAKSAQGSVEGDSNIPPTAVHRVSLDILS</sequence>
<dbReference type="InterPro" id="IPR002156">
    <property type="entry name" value="RNaseH_domain"/>
</dbReference>
<feature type="domain" description="Reverse transcriptase zinc-binding" evidence="2">
    <location>
        <begin position="2"/>
        <end position="96"/>
    </location>
</feature>
<evidence type="ECO:0000313" key="3">
    <source>
        <dbReference type="EMBL" id="KAL0456240.1"/>
    </source>
</evidence>
<dbReference type="InterPro" id="IPR052929">
    <property type="entry name" value="RNase_H-like_EbsB-rel"/>
</dbReference>
<dbReference type="AlphaFoldDB" id="A0AAW2XWW5"/>
<dbReference type="InterPro" id="IPR044730">
    <property type="entry name" value="RNase_H-like_dom_plant"/>
</dbReference>
<gene>
    <name evidence="3" type="ORF">Slati_0963200</name>
</gene>
<dbReference type="GO" id="GO:0003676">
    <property type="term" value="F:nucleic acid binding"/>
    <property type="evidence" value="ECO:0007669"/>
    <property type="project" value="InterPro"/>
</dbReference>